<dbReference type="InterPro" id="IPR010104">
    <property type="entry name" value="TonB_rcpt_bac"/>
</dbReference>
<feature type="domain" description="TonB-dependent receptor plug" evidence="7">
    <location>
        <begin position="64"/>
        <end position="160"/>
    </location>
</feature>
<reference evidence="10 11" key="1">
    <citation type="submission" date="2019-11" db="EMBL/GenBank/DDBJ databases">
        <authorList>
            <person name="Holert J."/>
        </authorList>
    </citation>
    <scope>NUCLEOTIDE SEQUENCE [LARGE SCALE GENOMIC DNA]</scope>
    <source>
        <strain evidence="8">BC3_2A</strain>
        <strain evidence="9">SB11_1A</strain>
    </source>
</reference>
<evidence type="ECO:0000259" key="7">
    <source>
        <dbReference type="Pfam" id="PF07715"/>
    </source>
</evidence>
<feature type="domain" description="TonB-dependent receptor-like beta-barrel" evidence="6">
    <location>
        <begin position="418"/>
        <end position="948"/>
    </location>
</feature>
<feature type="signal peptide" evidence="5">
    <location>
        <begin position="1"/>
        <end position="34"/>
    </location>
</feature>
<evidence type="ECO:0000256" key="1">
    <source>
        <dbReference type="ARBA" id="ARBA00004442"/>
    </source>
</evidence>
<evidence type="ECO:0000313" key="10">
    <source>
        <dbReference type="Proteomes" id="UP000435877"/>
    </source>
</evidence>
<keyword evidence="2 4" id="KW-0472">Membrane</keyword>
<dbReference type="InterPro" id="IPR036942">
    <property type="entry name" value="Beta-barrel_TonB_sf"/>
</dbReference>
<organism evidence="8 11">
    <name type="scientific">Zhongshania aliphaticivorans</name>
    <dbReference type="NCBI Taxonomy" id="1470434"/>
    <lineage>
        <taxon>Bacteria</taxon>
        <taxon>Pseudomonadati</taxon>
        <taxon>Pseudomonadota</taxon>
        <taxon>Gammaproteobacteria</taxon>
        <taxon>Cellvibrionales</taxon>
        <taxon>Spongiibacteraceae</taxon>
        <taxon>Zhongshania</taxon>
    </lineage>
</organism>
<dbReference type="Proteomes" id="UP000435877">
    <property type="component" value="Unassembled WGS sequence"/>
</dbReference>
<evidence type="ECO:0000259" key="6">
    <source>
        <dbReference type="Pfam" id="PF00593"/>
    </source>
</evidence>
<dbReference type="InterPro" id="IPR037066">
    <property type="entry name" value="Plug_dom_sf"/>
</dbReference>
<feature type="chain" id="PRO_5036150334" evidence="5">
    <location>
        <begin position="35"/>
        <end position="980"/>
    </location>
</feature>
<sequence>MIDKKRHHLASAIRAINAVAVSAATLAFVPNVLAQDQQVIEEVIVQGIRYSLEEAADRKRADGRVVDVIVAEDIGKLPDNNIAEALQRITGVTINRDFGVGSEVSIRGLKNNRVEVNGRSTMGDGRNGINFEDFPAGFLSAVEVVKSPTPEMIEGALGGTISLKTARPLDLKDTVLAATYDMEYADKADNWAPKLNVAAGDSWDFGDAGTFGAMVMFSYQDRRLRQDSFETSLFVYDHSQIGNLDQPAQNTPSGDYIIPTEHKYEPYIEDRERTAYNVTLQWAPASEKGSFYLDMNATERDGGQEAYSILHASGTPVATADTYEDANGALNNYRMEGVVAIPKTWSSFRSTEAFSNAFGGEWNFTDKLKVSGEISWAESDTFEPAAEFNWRAVDRVAEGLDPSAVNELYSDATIINNANQPASVVYDNGDIFAQTENYAFREFRYIDERVKNEETAFKIDVEYAEPFGLEWVTAVKTGIRHTENDYERTQSELRLKDIYKNLLDSNGDPDIIWMDDIAAAFPGAIITPSVGGDAFEHTGFAGANGLRNFTVYDAQRLQNANQTYKMVQQLLAGSNYNTPGNSDGYISTDGSLSDDLVESKGSYALIGEETTAFYLQTNLDFARWHVIVGGRYVETEISSTAYDQDGLELVVEKQSYDDFLPSINVAYDLMDDTIVRFAAAKVMRRADYSELSPTYIFNSDRITATKGNPALEPYRATQYDIAIEHYFGTGNMVSAAIFYKDIASFLKETSRCDYVPEAMATQNQTIYDNICIKDFDNRFINSTEYTFASSQAEFDTAVAEGRNGVLTTLPSNGESGKVQGLELGYQQSFDFLPGYFSGLGMNANYTYSDSEDPDGVALEDISKNTYNVQLYWEHSGFGVRLAYTYRDEFLDDIYQKRTERVGTQVGYNDGVDDPTTGNSYRDELAQLDLSANWDVNDNIGLVFNVTNLTAEPTINRSVTGTAWQVRENDRRFTFGVSAKL</sequence>
<proteinExistence type="inferred from homology"/>
<dbReference type="Gene3D" id="2.170.130.10">
    <property type="entry name" value="TonB-dependent receptor, plug domain"/>
    <property type="match status" value="1"/>
</dbReference>
<dbReference type="PANTHER" id="PTHR40980:SF3">
    <property type="entry name" value="TONB-DEPENDENT RECEPTOR-LIKE BETA-BARREL DOMAIN-CONTAINING PROTEIN"/>
    <property type="match status" value="1"/>
</dbReference>
<evidence type="ECO:0000256" key="2">
    <source>
        <dbReference type="ARBA" id="ARBA00023136"/>
    </source>
</evidence>
<dbReference type="InterPro" id="IPR000531">
    <property type="entry name" value="Beta-barrel_TonB"/>
</dbReference>
<dbReference type="GO" id="GO:0009279">
    <property type="term" value="C:cell outer membrane"/>
    <property type="evidence" value="ECO:0007669"/>
    <property type="project" value="UniProtKB-SubCell"/>
</dbReference>
<gene>
    <name evidence="8" type="primary">btuB_2</name>
    <name evidence="9" type="synonym">btuB_1</name>
    <name evidence="9" type="ORF">IHBHHGIJ_00742</name>
    <name evidence="8" type="ORF">KFEGEMFD_00408</name>
</gene>
<dbReference type="EMBL" id="CACSIK010000001">
    <property type="protein sequence ID" value="CAA0084777.1"/>
    <property type="molecule type" value="Genomic_DNA"/>
</dbReference>
<dbReference type="SUPFAM" id="SSF56935">
    <property type="entry name" value="Porins"/>
    <property type="match status" value="1"/>
</dbReference>
<name>A0A5S9MWD8_9GAMM</name>
<keyword evidence="5" id="KW-0732">Signal</keyword>
<keyword evidence="10" id="KW-1185">Reference proteome</keyword>
<evidence type="ECO:0000313" key="8">
    <source>
        <dbReference type="EMBL" id="CAA0081615.1"/>
    </source>
</evidence>
<dbReference type="Gene3D" id="2.40.170.20">
    <property type="entry name" value="TonB-dependent receptor, beta-barrel domain"/>
    <property type="match status" value="1"/>
</dbReference>
<comment type="subcellular location">
    <subcellularLocation>
        <location evidence="1 4">Cell outer membrane</location>
    </subcellularLocation>
</comment>
<comment type="similarity">
    <text evidence="4">Belongs to the TonB-dependent receptor family.</text>
</comment>
<dbReference type="NCBIfam" id="TIGR01782">
    <property type="entry name" value="TonB-Xanth-Caul"/>
    <property type="match status" value="1"/>
</dbReference>
<dbReference type="Pfam" id="PF07715">
    <property type="entry name" value="Plug"/>
    <property type="match status" value="1"/>
</dbReference>
<protein>
    <submittedName>
        <fullName evidence="8">Vitamin B12 transporter BtuB</fullName>
    </submittedName>
</protein>
<dbReference type="InterPro" id="IPR012910">
    <property type="entry name" value="Plug_dom"/>
</dbReference>
<evidence type="ECO:0000313" key="9">
    <source>
        <dbReference type="EMBL" id="CAA0084777.1"/>
    </source>
</evidence>
<evidence type="ECO:0000256" key="4">
    <source>
        <dbReference type="RuleBase" id="RU003357"/>
    </source>
</evidence>
<dbReference type="PANTHER" id="PTHR40980">
    <property type="entry name" value="PLUG DOMAIN-CONTAINING PROTEIN"/>
    <property type="match status" value="1"/>
</dbReference>
<keyword evidence="4" id="KW-0798">TonB box</keyword>
<dbReference type="Pfam" id="PF00593">
    <property type="entry name" value="TonB_dep_Rec_b-barrel"/>
    <property type="match status" value="1"/>
</dbReference>
<dbReference type="AlphaFoldDB" id="A0A5S9MWD8"/>
<evidence type="ECO:0000256" key="5">
    <source>
        <dbReference type="SAM" id="SignalP"/>
    </source>
</evidence>
<dbReference type="RefSeq" id="WP_159267411.1">
    <property type="nucleotide sequence ID" value="NZ_CACSIK010000001.1"/>
</dbReference>
<dbReference type="Proteomes" id="UP000439591">
    <property type="component" value="Unassembled WGS sequence"/>
</dbReference>
<evidence type="ECO:0000313" key="11">
    <source>
        <dbReference type="Proteomes" id="UP000439591"/>
    </source>
</evidence>
<dbReference type="EMBL" id="CACSIM010000001">
    <property type="protein sequence ID" value="CAA0081615.1"/>
    <property type="molecule type" value="Genomic_DNA"/>
</dbReference>
<accession>A0A5S9MWD8</accession>
<dbReference type="OrthoDB" id="8727862at2"/>
<evidence type="ECO:0000256" key="3">
    <source>
        <dbReference type="ARBA" id="ARBA00023237"/>
    </source>
</evidence>
<keyword evidence="3" id="KW-0998">Cell outer membrane</keyword>